<dbReference type="FunFam" id="3.40.50.12780:FF:000025">
    <property type="entry name" value="luciferin 4-monooxygenase"/>
    <property type="match status" value="4"/>
</dbReference>
<feature type="domain" description="AMP-dependent synthetase/ligase" evidence="4">
    <location>
        <begin position="954"/>
        <end position="1310"/>
    </location>
</feature>
<feature type="domain" description="AMP-binding enzyme C-terminal" evidence="5">
    <location>
        <begin position="352"/>
        <end position="428"/>
    </location>
</feature>
<evidence type="ECO:0000259" key="5">
    <source>
        <dbReference type="Pfam" id="PF13193"/>
    </source>
</evidence>
<dbReference type="GO" id="GO:0004467">
    <property type="term" value="F:long-chain fatty acid-CoA ligase activity"/>
    <property type="evidence" value="ECO:0007669"/>
    <property type="project" value="TreeGrafter"/>
</dbReference>
<dbReference type="VEuPathDB" id="VectorBase:LLONM1_009953"/>
<proteinExistence type="inferred from homology"/>
<evidence type="ECO:0000256" key="2">
    <source>
        <dbReference type="ARBA" id="ARBA00006432"/>
    </source>
</evidence>
<sequence>MMVALLTCSSSKRLYVADEIAHMFKTTGPKFVFCDDDVARTVQKALLEIGSSATIIVLGQKMGNFTHIDELLDDKGNQMEIMKLLLYPPEVDKKSCSAIICSSGTTGLSKGVALSHEALQLLFCRPVMGSFVDHNDSMFSFSSLYWLSGYSSMFMSLFIGIQRVITTKPFSPEWLIDIINKYKVALLITPPAHAAQLVDSPALKKDSLQVLKCYMCGGSMVTKELSDKIRPYVSNGMFTISYGMTEVGSISSQFLPSSKVSVGNLAAGCVAKIIDEDGKQLGPGESGEIYVKTRTQFMGYYNNPKATKETLDKDGWIHTGDLGYFDEDGLLFISGRKKEILKYNNFHVTPSEIEEILESHPGVSQAAVVGIPDPVYTDLPAAVVVRSNGTSVTEEELSKLVEKSVPDYKKLRGGVYFIDDLPMTPSGKVRKPKVKELAISLYIAKQAHKLISVGTAAWFILNQNPDFVAQISDNSGVKKTNREIRDAMLRIAVNLGKIGCSKGDVVGFLSSNNEEVGSAVLATLLLAAQVNALDPAFGKDEIAHMFGITRPKFIFCESDKIPVLSEALLSLDLNAKIITFGEKVQGFLHIGDLLNDPGSYKHYDFPEIDEKTCAIIICSSGTTGMPKGVCVPHRTLLYLAAYGIVAEPQKPLSILCFSSLYWYTGILTLLTGTIQGITRIITSDPYTPGLFYNIILKHRPNLLFTGPVQLTGILNHPLLDESTMDSIKHFVVTGSGIPEPLWKQAKKFLRNGDIYCGYGMSEVGWISREPKKALRQSVGFLVAGVQMKIVDEVSNKLGIGQQGEICMKFKDSILGYYNNPEATANMLDEDGWIHSGDLGYFDEDNLLHVVGRNKDILKYNNFHVPPIELENIILTHPDVLQAVVVGVPHPISRDLPAAVVVRKKGSLVTEKDIKSMIEKSLIFDPKTLTWRGVNSPKIFDNKISIGAAALFILNKNPDLVAQISVNSGVRKTNREIRDAMLRIAVNLGKIGCSKGDVVGLLSGNNEDVAPAVLATLLLAAQVNALDPSFGKDEIAHMFGITRPKFIFCQSDKIPVLIEALLSLKLNAKIIAFGEKVQGFLHIEDLLTNPDRDLKDYVFPEVDDKTCAIIICSSGTTGMPKGVCVSHRSLLFMSVYGIVDEPERPLRIFCFSSLYWYTGILSLFTGTILGITRIITNVPYNADLFYKIITEYRPNIIFSVPSQINGIMNHPLLNESTMDSIKHIVTTGSSLPEPLWKNTKKFLRNGNIYNGYGMSEVGWIAREPKNTLRQSVGTLVSGMEIKILDEDGNKLGVGEQGEICMKWEYMFLGYYNNSEATAKIVDKDGWIHSGDLGYVDEDNLLHVVGRSKDILKYNNFHVSPIELENIILTHPDIVQAVVVGVPDPATTDLPAAVIVRKKGSLVTEKDIEIMIKERLSDPKQLRGGVYFAIDNLFKPTVFDEKALIWRGGNSLKILDNKVSIGAAALYALNQNPDFVAQISDNSGVRKTNREIRDAMLKIAVNLGKIGCSKGDVVGFLSSNNEEVGSAVLATLLLAAQVNALDPSSGKGDIIHMFGITRPQFIFCEEDKVSILVEALECLELNAKIIIFGDKINGYHHIDEFLRDPGNLNDYTFPEIDGKTCAFILCSSGTTGMPKGVAVSHKTLLYFSLNGIMNDPERPSSIFCFSSLYWYTGILTLLMGTFLGISRIITTEPYSPDLFYEIITKHRPNMMFVVSMYVSGILNHPLLDETTMDSIKFIVCTGSTLAEPLWKKIKKYLRNGDIYCGYGMTEIGWVSREPGGTTQPSVGNLLAGVEMKILDKNGKNLGIGQQGELHIKWENRFLGYYNNPQATAAILDEDGWIQSGDIAYFDKENLLHVVGRSKDILDYKNFHIAPLELENLIITLPGVVQAVVVGVPDALCTELPAAAVICQEGSSVSEKDIEKLIELSLSDTKRLRGGVFFVESFPLTASGKIKRPAVKEIVTKLYKKRHS</sequence>
<comment type="subcellular location">
    <subcellularLocation>
        <location evidence="1">Peroxisome</location>
    </subcellularLocation>
</comment>
<dbReference type="Gene3D" id="3.40.50.12780">
    <property type="entry name" value="N-terminal domain of ligase-like"/>
    <property type="match status" value="4"/>
</dbReference>
<keyword evidence="3" id="KW-0576">Peroxisome</keyword>
<accession>A0A1B0GIH2</accession>
<feature type="domain" description="AMP-dependent synthetase/ligase" evidence="4">
    <location>
        <begin position="14"/>
        <end position="301"/>
    </location>
</feature>
<dbReference type="VEuPathDB" id="VectorBase:LLONM1_006779"/>
<dbReference type="Pfam" id="PF00501">
    <property type="entry name" value="AMP-binding"/>
    <property type="match status" value="4"/>
</dbReference>
<feature type="domain" description="AMP-dependent synthetase/ligase" evidence="4">
    <location>
        <begin position="462"/>
        <end position="817"/>
    </location>
</feature>
<evidence type="ECO:0008006" key="8">
    <source>
        <dbReference type="Google" id="ProtNLM"/>
    </source>
</evidence>
<dbReference type="VEuPathDB" id="VectorBase:LLONM1_001944"/>
<dbReference type="EMBL" id="AJWK01014116">
    <property type="status" value="NOT_ANNOTATED_CDS"/>
    <property type="molecule type" value="Genomic_DNA"/>
</dbReference>
<dbReference type="InterPro" id="IPR020845">
    <property type="entry name" value="AMP-binding_CS"/>
</dbReference>
<dbReference type="Pfam" id="PF13193">
    <property type="entry name" value="AMP-binding_C"/>
    <property type="match status" value="4"/>
</dbReference>
<dbReference type="GO" id="GO:0005777">
    <property type="term" value="C:peroxisome"/>
    <property type="evidence" value="ECO:0007669"/>
    <property type="project" value="UniProtKB-SubCell"/>
</dbReference>
<dbReference type="PANTHER" id="PTHR24096:SF353">
    <property type="entry name" value="GH16244P-RELATED"/>
    <property type="match status" value="1"/>
</dbReference>
<dbReference type="InterPro" id="IPR042099">
    <property type="entry name" value="ANL_N_sf"/>
</dbReference>
<keyword evidence="7" id="KW-1185">Reference proteome</keyword>
<dbReference type="InterPro" id="IPR000873">
    <property type="entry name" value="AMP-dep_synth/lig_dom"/>
</dbReference>
<dbReference type="FunFam" id="3.30.300.30:FF:000007">
    <property type="entry name" value="4-coumarate--CoA ligase 2"/>
    <property type="match status" value="1"/>
</dbReference>
<evidence type="ECO:0000256" key="1">
    <source>
        <dbReference type="ARBA" id="ARBA00004275"/>
    </source>
</evidence>
<evidence type="ECO:0000313" key="7">
    <source>
        <dbReference type="Proteomes" id="UP000092461"/>
    </source>
</evidence>
<dbReference type="EnsemblMetazoa" id="LLOJ004519-RA">
    <property type="protein sequence ID" value="LLOJ004519-PA"/>
    <property type="gene ID" value="LLOJ004519"/>
</dbReference>
<dbReference type="Gene3D" id="3.30.300.30">
    <property type="match status" value="4"/>
</dbReference>
<dbReference type="PANTHER" id="PTHR24096">
    <property type="entry name" value="LONG-CHAIN-FATTY-ACID--COA LIGASE"/>
    <property type="match status" value="1"/>
</dbReference>
<feature type="domain" description="AMP-binding enzyme C-terminal" evidence="5">
    <location>
        <begin position="1874"/>
        <end position="1950"/>
    </location>
</feature>
<feature type="domain" description="AMP-binding enzyme C-terminal" evidence="5">
    <location>
        <begin position="868"/>
        <end position="920"/>
    </location>
</feature>
<evidence type="ECO:0000259" key="4">
    <source>
        <dbReference type="Pfam" id="PF00501"/>
    </source>
</evidence>
<dbReference type="InterPro" id="IPR025110">
    <property type="entry name" value="AMP-bd_C"/>
</dbReference>
<dbReference type="VEuPathDB" id="VectorBase:LLOJ004519"/>
<feature type="domain" description="AMP-dependent synthetase/ligase" evidence="4">
    <location>
        <begin position="1468"/>
        <end position="1823"/>
    </location>
</feature>
<dbReference type="SUPFAM" id="SSF56801">
    <property type="entry name" value="Acetyl-CoA synthetase-like"/>
    <property type="match status" value="4"/>
</dbReference>
<feature type="domain" description="AMP-binding enzyme C-terminal" evidence="5">
    <location>
        <begin position="1361"/>
        <end position="1427"/>
    </location>
</feature>
<reference evidence="6" key="1">
    <citation type="submission" date="2020-05" db="UniProtKB">
        <authorList>
            <consortium name="EnsemblMetazoa"/>
        </authorList>
    </citation>
    <scope>IDENTIFICATION</scope>
    <source>
        <strain evidence="6">Jacobina</strain>
    </source>
</reference>
<dbReference type="InterPro" id="IPR045851">
    <property type="entry name" value="AMP-bd_C_sf"/>
</dbReference>
<dbReference type="PROSITE" id="PS00455">
    <property type="entry name" value="AMP_BINDING"/>
    <property type="match status" value="4"/>
</dbReference>
<organism evidence="6 7">
    <name type="scientific">Lutzomyia longipalpis</name>
    <name type="common">Sand fly</name>
    <dbReference type="NCBI Taxonomy" id="7200"/>
    <lineage>
        <taxon>Eukaryota</taxon>
        <taxon>Metazoa</taxon>
        <taxon>Ecdysozoa</taxon>
        <taxon>Arthropoda</taxon>
        <taxon>Hexapoda</taxon>
        <taxon>Insecta</taxon>
        <taxon>Pterygota</taxon>
        <taxon>Neoptera</taxon>
        <taxon>Endopterygota</taxon>
        <taxon>Diptera</taxon>
        <taxon>Nematocera</taxon>
        <taxon>Psychodoidea</taxon>
        <taxon>Psychodidae</taxon>
        <taxon>Lutzomyia</taxon>
        <taxon>Lutzomyia</taxon>
    </lineage>
</organism>
<evidence type="ECO:0000313" key="6">
    <source>
        <dbReference type="EnsemblMetazoa" id="LLOJ004519-PA"/>
    </source>
</evidence>
<dbReference type="GO" id="GO:0046949">
    <property type="term" value="P:fatty-acyl-CoA biosynthetic process"/>
    <property type="evidence" value="ECO:0007669"/>
    <property type="project" value="TreeGrafter"/>
</dbReference>
<dbReference type="Proteomes" id="UP000092461">
    <property type="component" value="Unassembled WGS sequence"/>
</dbReference>
<name>A0A1B0GIH2_LUTLO</name>
<protein>
    <recommendedName>
        <fullName evidence="8">Acyl-coa synthetase</fullName>
    </recommendedName>
</protein>
<evidence type="ECO:0000256" key="3">
    <source>
        <dbReference type="ARBA" id="ARBA00023140"/>
    </source>
</evidence>
<comment type="similarity">
    <text evidence="2">Belongs to the ATP-dependent AMP-binding enzyme family.</text>
</comment>